<dbReference type="EMBL" id="BPMK01000011">
    <property type="protein sequence ID" value="GIZ52688.1"/>
    <property type="molecule type" value="Genomic_DNA"/>
</dbReference>
<dbReference type="SMART" id="SM00091">
    <property type="entry name" value="PAS"/>
    <property type="match status" value="1"/>
</dbReference>
<dbReference type="CDD" id="cd12914">
    <property type="entry name" value="PDC1_DGC_like"/>
    <property type="match status" value="1"/>
</dbReference>
<dbReference type="InterPro" id="IPR054327">
    <property type="entry name" value="His-kinase-like_sensor"/>
</dbReference>
<dbReference type="InterPro" id="IPR000700">
    <property type="entry name" value="PAS-assoc_C"/>
</dbReference>
<feature type="transmembrane region" description="Helical" evidence="1">
    <location>
        <begin position="299"/>
        <end position="319"/>
    </location>
</feature>
<reference evidence="5 6" key="1">
    <citation type="journal article" date="2022" name="Int. J. Syst. Evol. Microbiol.">
        <title>Noviherbaspirillum aridicola sp. nov., isolated from an arid soil in Pakistan.</title>
        <authorList>
            <person name="Khan I.U."/>
            <person name="Saqib M."/>
            <person name="Amin A."/>
            <person name="Hussain F."/>
            <person name="Li L."/>
            <person name="Liu Y.H."/>
            <person name="Fang B.Z."/>
            <person name="Ahmed I."/>
            <person name="Li W.J."/>
        </authorList>
    </citation>
    <scope>NUCLEOTIDE SEQUENCE [LARGE SCALE GENOMIC DNA]</scope>
    <source>
        <strain evidence="5 6">NCCP-691</strain>
    </source>
</reference>
<feature type="transmembrane region" description="Helical" evidence="1">
    <location>
        <begin position="23"/>
        <end position="42"/>
    </location>
</feature>
<dbReference type="NCBIfam" id="TIGR00229">
    <property type="entry name" value="sensory_box"/>
    <property type="match status" value="1"/>
</dbReference>
<dbReference type="InterPro" id="IPR000160">
    <property type="entry name" value="GGDEF_dom"/>
</dbReference>
<evidence type="ECO:0000256" key="1">
    <source>
        <dbReference type="SAM" id="Phobius"/>
    </source>
</evidence>
<keyword evidence="6" id="KW-1185">Reference proteome</keyword>
<dbReference type="SMART" id="SM00267">
    <property type="entry name" value="GGDEF"/>
    <property type="match status" value="1"/>
</dbReference>
<evidence type="ECO:0000313" key="5">
    <source>
        <dbReference type="EMBL" id="GIZ52688.1"/>
    </source>
</evidence>
<keyword evidence="1" id="KW-0812">Transmembrane</keyword>
<dbReference type="CDD" id="cd12915">
    <property type="entry name" value="PDC2_DGC_like"/>
    <property type="match status" value="1"/>
</dbReference>
<feature type="domain" description="GGDEF" evidence="4">
    <location>
        <begin position="497"/>
        <end position="630"/>
    </location>
</feature>
<comment type="caution">
    <text evidence="5">The sequence shown here is derived from an EMBL/GenBank/DDBJ whole genome shotgun (WGS) entry which is preliminary data.</text>
</comment>
<evidence type="ECO:0000259" key="3">
    <source>
        <dbReference type="PROSITE" id="PS50113"/>
    </source>
</evidence>
<proteinExistence type="predicted"/>
<dbReference type="PROSITE" id="PS50887">
    <property type="entry name" value="GGDEF"/>
    <property type="match status" value="1"/>
</dbReference>
<dbReference type="NCBIfam" id="TIGR00254">
    <property type="entry name" value="GGDEF"/>
    <property type="match status" value="1"/>
</dbReference>
<dbReference type="InterPro" id="IPR000014">
    <property type="entry name" value="PAS"/>
</dbReference>
<dbReference type="InterPro" id="IPR052163">
    <property type="entry name" value="DGC-Regulatory_Protein"/>
</dbReference>
<name>A0ABQ4Q647_9BURK</name>
<dbReference type="RefSeq" id="WP_220809105.1">
    <property type="nucleotide sequence ID" value="NZ_BPMK01000011.1"/>
</dbReference>
<gene>
    <name evidence="5" type="ORF">NCCP691_27020</name>
</gene>
<protein>
    <recommendedName>
        <fullName evidence="7">PAS domain S-box-containing protein/diguanylate cyclase (GGDEF)-like protein</fullName>
    </recommendedName>
</protein>
<dbReference type="Pfam" id="PF00990">
    <property type="entry name" value="GGDEF"/>
    <property type="match status" value="1"/>
</dbReference>
<dbReference type="SUPFAM" id="SSF55785">
    <property type="entry name" value="PYP-like sensor domain (PAS domain)"/>
    <property type="match status" value="1"/>
</dbReference>
<dbReference type="Gene3D" id="3.30.70.270">
    <property type="match status" value="1"/>
</dbReference>
<organism evidence="5 6">
    <name type="scientific">Noviherbaspirillum aridicola</name>
    <dbReference type="NCBI Taxonomy" id="2849687"/>
    <lineage>
        <taxon>Bacteria</taxon>
        <taxon>Pseudomonadati</taxon>
        <taxon>Pseudomonadota</taxon>
        <taxon>Betaproteobacteria</taxon>
        <taxon>Burkholderiales</taxon>
        <taxon>Oxalobacteraceae</taxon>
        <taxon>Noviherbaspirillum</taxon>
    </lineage>
</organism>
<dbReference type="CDD" id="cd01949">
    <property type="entry name" value="GGDEF"/>
    <property type="match status" value="1"/>
</dbReference>
<dbReference type="PROSITE" id="PS50112">
    <property type="entry name" value="PAS"/>
    <property type="match status" value="1"/>
</dbReference>
<dbReference type="PANTHER" id="PTHR46663:SF3">
    <property type="entry name" value="SLL0267 PROTEIN"/>
    <property type="match status" value="1"/>
</dbReference>
<dbReference type="InterPro" id="IPR029787">
    <property type="entry name" value="Nucleotide_cyclase"/>
</dbReference>
<dbReference type="Pfam" id="PF22588">
    <property type="entry name" value="dCache_1_like"/>
    <property type="match status" value="1"/>
</dbReference>
<dbReference type="InterPro" id="IPR043128">
    <property type="entry name" value="Rev_trsase/Diguanyl_cyclase"/>
</dbReference>
<dbReference type="PROSITE" id="PS50113">
    <property type="entry name" value="PAC"/>
    <property type="match status" value="1"/>
</dbReference>
<evidence type="ECO:0008006" key="7">
    <source>
        <dbReference type="Google" id="ProtNLM"/>
    </source>
</evidence>
<evidence type="ECO:0000313" key="6">
    <source>
        <dbReference type="Proteomes" id="UP000887222"/>
    </source>
</evidence>
<dbReference type="CDD" id="cd00130">
    <property type="entry name" value="PAS"/>
    <property type="match status" value="1"/>
</dbReference>
<dbReference type="Pfam" id="PF08447">
    <property type="entry name" value="PAS_3"/>
    <property type="match status" value="1"/>
</dbReference>
<dbReference type="InterPro" id="IPR035965">
    <property type="entry name" value="PAS-like_dom_sf"/>
</dbReference>
<feature type="domain" description="PAS" evidence="2">
    <location>
        <begin position="335"/>
        <end position="407"/>
    </location>
</feature>
<dbReference type="Proteomes" id="UP000887222">
    <property type="component" value="Unassembled WGS sequence"/>
</dbReference>
<dbReference type="SMART" id="SM00086">
    <property type="entry name" value="PAC"/>
    <property type="match status" value="1"/>
</dbReference>
<dbReference type="SUPFAM" id="SSF55073">
    <property type="entry name" value="Nucleotide cyclase"/>
    <property type="match status" value="1"/>
</dbReference>
<evidence type="ECO:0000259" key="4">
    <source>
        <dbReference type="PROSITE" id="PS50887"/>
    </source>
</evidence>
<dbReference type="InterPro" id="IPR013655">
    <property type="entry name" value="PAS_fold_3"/>
</dbReference>
<dbReference type="PANTHER" id="PTHR46663">
    <property type="entry name" value="DIGUANYLATE CYCLASE DGCT-RELATED"/>
    <property type="match status" value="1"/>
</dbReference>
<sequence length="639" mass="70307">MMAATRLGTGLYSAYLAYGRLRIGLQLALGLLLVLPPMWGLLGFEIMRLRAAAEQETKSEVGNLVHAFAEEVGATVGTIDLSLVGLRDRLQQQRADLGGIIRRLQQHIGETVLFQVAITDARGRLVYSSVDTSAVGMDLSDREHIRVHMERQGDRLFISKPILGRVSGQWSIQFTRPLYRQDGTFDGVIVASVAPAYFVRFLDKINLGEDATVALVRQGGDILARNPAGPDGKGIGGRMDAGLFLRPEGPAAGLYRRVSEVDGIERIYAWRDLPRYQLTVLTGRSVESVRARYAAQQRAFLLAGLGASLLVAGAGYLLLLAARHRARAVDALAESEARWKFALEGSGDGVWDWNLARGSVTISERTRQILQLEQNEVPGTMEALQDLVYPDDLNAVRSALQKHLVGETPTYLMEHRVRSLGGKPPVWILSRGMLVKRSRSGKPLRMVGTFSDITDRKRREAQIEHMARHDPLTGLPNRALLNDRLQQALLRARRENTPLALIYFDLDKFKPVNDTWGHATGDRLLEAVAERVRGCLRGSDTVARVGGDEFVVLLPAIGAEDDAQAIGENILAALNRPFELDGHVLNISASIGIATYPGDATDQASLMRCADRAMYQAKDAGRGRVQMHLGRETEAVRPR</sequence>
<dbReference type="Gene3D" id="3.30.450.20">
    <property type="entry name" value="PAS domain"/>
    <property type="match status" value="3"/>
</dbReference>
<feature type="domain" description="PAC" evidence="3">
    <location>
        <begin position="411"/>
        <end position="465"/>
    </location>
</feature>
<keyword evidence="1" id="KW-0472">Membrane</keyword>
<evidence type="ECO:0000259" key="2">
    <source>
        <dbReference type="PROSITE" id="PS50112"/>
    </source>
</evidence>
<dbReference type="InterPro" id="IPR001610">
    <property type="entry name" value="PAC"/>
</dbReference>
<accession>A0ABQ4Q647</accession>
<keyword evidence="1" id="KW-1133">Transmembrane helix</keyword>